<dbReference type="EC" id="3.1.3.48" evidence="1"/>
<proteinExistence type="predicted"/>
<sequence length="665" mass="73844">MQIAGHSSTAPYSFHTSPRSPGTRPHNAGPDCTSSSYFSISVDNSASTRCGPPSFSQATAPCPGSLLSNKMLDAMSPRKTPIESEENKGPSTHKSPLNPATSLEPKVGNCHTISAERFAELLGSCQHDVMLLDVRPYAHFAKRNIKGSLNLCIPTTLLKRPSFDTQKLENTFTDESDRRNFAKWRQCRYIAVYDAATSDIKDAVPLANVLKKFTTEGWNGEGLILLGGFNAFSDRFPGFIQQQSPLPKKPTSMHINLPSGAPISGGCALPDASRPAIPFFGNIRQHMDLLGGVGQIPLQLPKGLTESKRKLLPAWLRKVADPADKGLNVSEKFLDLEKRELERMKQALSYNKSADASRFKVAGIEKGTKNRYNDVYPFDHTRVKLQDVPPGGCDYVNANYMKAEYSDKCYIATQAPVPDTFNDFWRVIWEQDIRLIVSLTAEVERGQVKCHPYWESGYYGPFQIHNFAQKYIYMDDPGLEQVDRPKKPVADSNEGSENSCIIMRHFSLSHTAHPFQPLREVTQLQYPYWPDFGTTSQPTHLLKLIAQCDKVRNATANRSRPMVAQPILVHCSAGCGRTGSFCTVDSVLGMLKHPLEGTAHRKHVATDAPAHENWTHNENLDLIAKAVADFRTQRPSMVQNLSQFVLCYESVLEWSVSNLASGGSI</sequence>
<name>A0ACC3AV55_9EURO</name>
<reference evidence="1 2" key="1">
    <citation type="journal article" date="2023" name="ACS Omega">
        <title>Identification of the Neoaspergillic Acid Biosynthesis Gene Cluster by Establishing an In Vitro CRISPR-Ribonucleoprotein Genetic System in Aspergillus melleus.</title>
        <authorList>
            <person name="Yuan B."/>
            <person name="Grau M.F."/>
            <person name="Murata R.M."/>
            <person name="Torok T."/>
            <person name="Venkateswaran K."/>
            <person name="Stajich J.E."/>
            <person name="Wang C.C.C."/>
        </authorList>
    </citation>
    <scope>NUCLEOTIDE SEQUENCE [LARGE SCALE GENOMIC DNA]</scope>
    <source>
        <strain evidence="1 2">IMV 1140</strain>
    </source>
</reference>
<organism evidence="1 2">
    <name type="scientific">Aspergillus melleus</name>
    <dbReference type="NCBI Taxonomy" id="138277"/>
    <lineage>
        <taxon>Eukaryota</taxon>
        <taxon>Fungi</taxon>
        <taxon>Dikarya</taxon>
        <taxon>Ascomycota</taxon>
        <taxon>Pezizomycotina</taxon>
        <taxon>Eurotiomycetes</taxon>
        <taxon>Eurotiomycetidae</taxon>
        <taxon>Eurotiales</taxon>
        <taxon>Aspergillaceae</taxon>
        <taxon>Aspergillus</taxon>
        <taxon>Aspergillus subgen. Circumdati</taxon>
    </lineage>
</organism>
<comment type="caution">
    <text evidence="1">The sequence shown here is derived from an EMBL/GenBank/DDBJ whole genome shotgun (WGS) entry which is preliminary data.</text>
</comment>
<keyword evidence="2" id="KW-1185">Reference proteome</keyword>
<dbReference type="Proteomes" id="UP001177260">
    <property type="component" value="Unassembled WGS sequence"/>
</dbReference>
<keyword evidence="1" id="KW-0378">Hydrolase</keyword>
<protein>
    <submittedName>
        <fullName evidence="1">Phosphotyrosine-specific ptp2-like protein</fullName>
        <ecNumber evidence="1">3.1.3.48</ecNumber>
    </submittedName>
</protein>
<evidence type="ECO:0000313" key="1">
    <source>
        <dbReference type="EMBL" id="KAK1141430.1"/>
    </source>
</evidence>
<dbReference type="EMBL" id="JAOPJF010000064">
    <property type="protein sequence ID" value="KAK1141430.1"/>
    <property type="molecule type" value="Genomic_DNA"/>
</dbReference>
<evidence type="ECO:0000313" key="2">
    <source>
        <dbReference type="Proteomes" id="UP001177260"/>
    </source>
</evidence>
<accession>A0ACC3AV55</accession>
<gene>
    <name evidence="1" type="primary">Ptp2</name>
    <name evidence="1" type="ORF">N8T08_009102</name>
</gene>